<dbReference type="InterPro" id="IPR033635">
    <property type="entry name" value="ANKS1/Caskin"/>
</dbReference>
<evidence type="ECO:0000256" key="1">
    <source>
        <dbReference type="ARBA" id="ARBA00022737"/>
    </source>
</evidence>
<gene>
    <name evidence="6" type="ORF">XENOCAPTIV_002138</name>
</gene>
<dbReference type="Pfam" id="PF16600">
    <property type="entry name" value="Caskin1-CID"/>
    <property type="match status" value="1"/>
</dbReference>
<feature type="domain" description="Caskin-1 CASK-interaction" evidence="5">
    <location>
        <begin position="32"/>
        <end position="96"/>
    </location>
</feature>
<name>A0ABV0QUM2_9TELE</name>
<dbReference type="Pfam" id="PF16907">
    <property type="entry name" value="Caskin-Pro-rich"/>
    <property type="match status" value="1"/>
</dbReference>
<dbReference type="Gene3D" id="1.10.150.50">
    <property type="entry name" value="Transcription Factor, Ets-1"/>
    <property type="match status" value="1"/>
</dbReference>
<feature type="compositionally biased region" description="Polar residues" evidence="3">
    <location>
        <begin position="303"/>
        <end position="326"/>
    </location>
</feature>
<feature type="compositionally biased region" description="Gly residues" evidence="3">
    <location>
        <begin position="348"/>
        <end position="357"/>
    </location>
</feature>
<feature type="compositionally biased region" description="Pro residues" evidence="3">
    <location>
        <begin position="234"/>
        <end position="245"/>
    </location>
</feature>
<dbReference type="Proteomes" id="UP001434883">
    <property type="component" value="Unassembled WGS sequence"/>
</dbReference>
<feature type="compositionally biased region" description="Basic and acidic residues" evidence="3">
    <location>
        <begin position="204"/>
        <end position="214"/>
    </location>
</feature>
<dbReference type="PANTHER" id="PTHR24174">
    <property type="entry name" value="ANKYRIN REPEAT AND STERILE ALPHA MOTIF DOMAIN-CONTAINING PROTEIN 1"/>
    <property type="match status" value="1"/>
</dbReference>
<sequence length="543" mass="58333">MTPHQPLLWEIWPTLPRLLDLCSFLLVLIFKGGERSGSVCSLGSVRSSSSLQGSGNTHVLTTPAPSPHPASTPGLNTHGLNAPGLHAQAEGVKDLTAIGVMKPGHRKKLLSEISKLPSTDWLPDHKPVRPGGCGFLAAIVHCNICSYLTINSPLSHHYCPSGHQKKLMLGVKRLKELQRGESGSEPPQSPTSPPSSPGGSTSSESRREARKLREGAPSPLAKPRPGLTSSQTPPHTPTQTPPQTPPHGHTQQASPRARPRPSTQTSSADGSVPLLRLPCEEEERQRTHSLIGSESDSRYATVCRSSSTHTAAPNDVTVNRSQSSVTLRPRRKGRPPTPPKRSCSSITGGDGEGEGQGVGLLGLPTYRERRASDCGSLGAALRAQDSAGLQRSEGTSGSVRSLAAMLETSMVPRNVASGANFLQVSVWKLGILQFQPNVRSFCNNHMTFRQVLPCSVARHELEVWEHLRMTLQTGAGPSVDLKATLMSILISYHNNPSSNVQSLDLAPSWSRLDPRSPMGQQRSGGNHVLQLQRLKAPHQRLPL</sequence>
<keyword evidence="1" id="KW-0677">Repeat</keyword>
<keyword evidence="2" id="KW-0040">ANK repeat</keyword>
<feature type="signal peptide" evidence="4">
    <location>
        <begin position="1"/>
        <end position="24"/>
    </location>
</feature>
<feature type="compositionally biased region" description="Pro residues" evidence="3">
    <location>
        <begin position="187"/>
        <end position="196"/>
    </location>
</feature>
<feature type="region of interest" description="Disordered" evidence="3">
    <location>
        <begin position="49"/>
        <end position="72"/>
    </location>
</feature>
<feature type="chain" id="PRO_5046081906" description="Caskin-1 CASK-interaction domain-containing protein" evidence="4">
    <location>
        <begin position="25"/>
        <end position="543"/>
    </location>
</feature>
<evidence type="ECO:0000313" key="6">
    <source>
        <dbReference type="EMBL" id="MEQ2199541.1"/>
    </source>
</evidence>
<evidence type="ECO:0000313" key="7">
    <source>
        <dbReference type="Proteomes" id="UP001434883"/>
    </source>
</evidence>
<accession>A0ABV0QUM2</accession>
<keyword evidence="7" id="KW-1185">Reference proteome</keyword>
<keyword evidence="4" id="KW-0732">Signal</keyword>
<comment type="caution">
    <text evidence="6">The sequence shown here is derived from an EMBL/GenBank/DDBJ whole genome shotgun (WGS) entry which is preliminary data.</text>
</comment>
<dbReference type="InterPro" id="IPR032232">
    <property type="entry name" value="Caskin1-CID"/>
</dbReference>
<proteinExistence type="predicted"/>
<evidence type="ECO:0000259" key="5">
    <source>
        <dbReference type="Pfam" id="PF16600"/>
    </source>
</evidence>
<dbReference type="PANTHER" id="PTHR24174:SF19">
    <property type="entry name" value="CASKIN-1 ISOFORM X1"/>
    <property type="match status" value="1"/>
</dbReference>
<reference evidence="6 7" key="1">
    <citation type="submission" date="2021-06" db="EMBL/GenBank/DDBJ databases">
        <authorList>
            <person name="Palmer J.M."/>
        </authorList>
    </citation>
    <scope>NUCLEOTIDE SEQUENCE [LARGE SCALE GENOMIC DNA]</scope>
    <source>
        <strain evidence="6 7">XC_2019</strain>
        <tissue evidence="6">Muscle</tissue>
    </source>
</reference>
<feature type="region of interest" description="Disordered" evidence="3">
    <location>
        <begin position="177"/>
        <end position="357"/>
    </location>
</feature>
<dbReference type="EMBL" id="JAHRIN010025329">
    <property type="protein sequence ID" value="MEQ2199541.1"/>
    <property type="molecule type" value="Genomic_DNA"/>
</dbReference>
<feature type="region of interest" description="Disordered" evidence="3">
    <location>
        <begin position="511"/>
        <end position="543"/>
    </location>
</feature>
<protein>
    <recommendedName>
        <fullName evidence="5">Caskin-1 CASK-interaction domain-containing protein</fullName>
    </recommendedName>
</protein>
<evidence type="ECO:0000256" key="2">
    <source>
        <dbReference type="ARBA" id="ARBA00023043"/>
    </source>
</evidence>
<dbReference type="SUPFAM" id="SSF47769">
    <property type="entry name" value="SAM/Pointed domain"/>
    <property type="match status" value="1"/>
</dbReference>
<evidence type="ECO:0000256" key="3">
    <source>
        <dbReference type="SAM" id="MobiDB-lite"/>
    </source>
</evidence>
<dbReference type="InterPro" id="IPR013761">
    <property type="entry name" value="SAM/pointed_sf"/>
</dbReference>
<organism evidence="6 7">
    <name type="scientific">Xenoophorus captivus</name>
    <dbReference type="NCBI Taxonomy" id="1517983"/>
    <lineage>
        <taxon>Eukaryota</taxon>
        <taxon>Metazoa</taxon>
        <taxon>Chordata</taxon>
        <taxon>Craniata</taxon>
        <taxon>Vertebrata</taxon>
        <taxon>Euteleostomi</taxon>
        <taxon>Actinopterygii</taxon>
        <taxon>Neopterygii</taxon>
        <taxon>Teleostei</taxon>
        <taxon>Neoteleostei</taxon>
        <taxon>Acanthomorphata</taxon>
        <taxon>Ovalentaria</taxon>
        <taxon>Atherinomorphae</taxon>
        <taxon>Cyprinodontiformes</taxon>
        <taxon>Goodeidae</taxon>
        <taxon>Xenoophorus</taxon>
    </lineage>
</organism>
<evidence type="ECO:0000256" key="4">
    <source>
        <dbReference type="SAM" id="SignalP"/>
    </source>
</evidence>